<evidence type="ECO:0000313" key="2">
    <source>
        <dbReference type="Proteomes" id="UP000198779"/>
    </source>
</evidence>
<organism evidence="1 2">
    <name type="scientific">Prevotella communis</name>
    <dbReference type="NCBI Taxonomy" id="2913614"/>
    <lineage>
        <taxon>Bacteria</taxon>
        <taxon>Pseudomonadati</taxon>
        <taxon>Bacteroidota</taxon>
        <taxon>Bacteroidia</taxon>
        <taxon>Bacteroidales</taxon>
        <taxon>Prevotellaceae</taxon>
        <taxon>Prevotella</taxon>
    </lineage>
</organism>
<dbReference type="RefSeq" id="WP_091818611.1">
    <property type="nucleotide sequence ID" value="NZ_FNCQ01000015.1"/>
</dbReference>
<sequence>MITAEAYTRKANKNFTEDFIRGVVWAVEKVVHETVNNRQPTTKEDIETILKYENSFPDLIAAEKENFEFNRGASWGLQRYILAPAKDETLDYPDRLTIIGGFQVDYIQSEEDALRMYESFPEEYYEQDPIDYLKKEIAWAKEIEANKTWK</sequence>
<reference evidence="2" key="1">
    <citation type="submission" date="2016-10" db="EMBL/GenBank/DDBJ databases">
        <authorList>
            <person name="Varghese N."/>
            <person name="Submissions S."/>
        </authorList>
    </citation>
    <scope>NUCLEOTIDE SEQUENCE [LARGE SCALE GENOMIC DNA]</scope>
    <source>
        <strain evidence="2">BP1-148</strain>
    </source>
</reference>
<gene>
    <name evidence="1" type="ORF">SAMN04487901_11510</name>
</gene>
<dbReference type="STRING" id="645274.SAMN04487901_11510"/>
<name>A0A1G7Z2F0_9BACT</name>
<dbReference type="EMBL" id="FNCQ01000015">
    <property type="protein sequence ID" value="SDH02745.1"/>
    <property type="molecule type" value="Genomic_DNA"/>
</dbReference>
<evidence type="ECO:0000313" key="1">
    <source>
        <dbReference type="EMBL" id="SDH02745.1"/>
    </source>
</evidence>
<dbReference type="AlphaFoldDB" id="A0A1G7Z2F0"/>
<protein>
    <submittedName>
        <fullName evidence="1">Uncharacterized protein</fullName>
    </submittedName>
</protein>
<keyword evidence="2" id="KW-1185">Reference proteome</keyword>
<proteinExistence type="predicted"/>
<dbReference type="Proteomes" id="UP000198779">
    <property type="component" value="Unassembled WGS sequence"/>
</dbReference>
<accession>A0A1G7Z2F0</accession>